<feature type="compositionally biased region" description="Basic and acidic residues" evidence="1">
    <location>
        <begin position="252"/>
        <end position="265"/>
    </location>
</feature>
<keyword evidence="4" id="KW-1185">Reference proteome</keyword>
<dbReference type="AlphaFoldDB" id="A0A090MZI9"/>
<dbReference type="GeneID" id="36381384"/>
<feature type="signal peptide" evidence="2">
    <location>
        <begin position="1"/>
        <end position="21"/>
    </location>
</feature>
<evidence type="ECO:0000313" key="3">
    <source>
        <dbReference type="EMBL" id="CEF69014.1"/>
    </source>
</evidence>
<feature type="compositionally biased region" description="Basic residues" evidence="1">
    <location>
        <begin position="165"/>
        <end position="187"/>
    </location>
</feature>
<dbReference type="CTD" id="36381384"/>
<feature type="compositionally biased region" description="Basic and acidic residues" evidence="1">
    <location>
        <begin position="39"/>
        <end position="51"/>
    </location>
</feature>
<feature type="compositionally biased region" description="Polar residues" evidence="1">
    <location>
        <begin position="276"/>
        <end position="289"/>
    </location>
</feature>
<evidence type="ECO:0000313" key="5">
    <source>
        <dbReference type="WBParaSite" id="SRAE_2000366700.1"/>
    </source>
</evidence>
<protein>
    <submittedName>
        <fullName evidence="3 5">Uncharacterized protein</fullName>
    </submittedName>
</protein>
<name>A0A090MZI9_STRRB</name>
<accession>A0A090MZI9</accession>
<organism evidence="3">
    <name type="scientific">Strongyloides ratti</name>
    <name type="common">Parasitic roundworm</name>
    <dbReference type="NCBI Taxonomy" id="34506"/>
    <lineage>
        <taxon>Eukaryota</taxon>
        <taxon>Metazoa</taxon>
        <taxon>Ecdysozoa</taxon>
        <taxon>Nematoda</taxon>
        <taxon>Chromadorea</taxon>
        <taxon>Rhabditida</taxon>
        <taxon>Tylenchina</taxon>
        <taxon>Panagrolaimomorpha</taxon>
        <taxon>Strongyloidoidea</taxon>
        <taxon>Strongyloididae</taxon>
        <taxon>Strongyloides</taxon>
    </lineage>
</organism>
<keyword evidence="2" id="KW-0732">Signal</keyword>
<dbReference type="EMBL" id="LN609529">
    <property type="protein sequence ID" value="CEF69014.1"/>
    <property type="molecule type" value="Genomic_DNA"/>
</dbReference>
<evidence type="ECO:0000313" key="6">
    <source>
        <dbReference type="WormBase" id="SRAE_2000366700"/>
    </source>
</evidence>
<feature type="compositionally biased region" description="Basic and acidic residues" evidence="1">
    <location>
        <begin position="58"/>
        <end position="80"/>
    </location>
</feature>
<sequence length="289" mass="33179">MLFTFCLTLCSFFIIILQCSGSKSSNSKSDFFKEQFSSDSERKKSKSDQNHKNHKKKSDKDNSGDGKKYHTKRQIKEPPKKNKTSSIKLFTTEGFEYRNLRTQQQRDLMNKNEKSNYNVPSIGKLIDTMNMLNEDEQKEIIDLKKQKSFPSICDVISSDGTNNSKKSRTKKGTSGKKRKKLSSKKKSKTDDVNNLLVNERVDKRKKNNSSEYLALAKTQANDDSPNKKELNKIKSNRYDNNIESPSRIANAEMKEHKEKTKETEPAKTITIPCTLDKTNNSSINTQDEH</sequence>
<reference evidence="3 4" key="1">
    <citation type="submission" date="2014-09" db="EMBL/GenBank/DDBJ databases">
        <authorList>
            <person name="Martin A.A."/>
        </authorList>
    </citation>
    <scope>NUCLEOTIDE SEQUENCE</scope>
    <source>
        <strain evidence="4">ED321</strain>
        <strain evidence="3">ED321 Heterogonic</strain>
    </source>
</reference>
<dbReference type="RefSeq" id="XP_024508214.1">
    <property type="nucleotide sequence ID" value="XM_024654887.1"/>
</dbReference>
<feature type="chain" id="PRO_5015031374" evidence="2">
    <location>
        <begin position="22"/>
        <end position="289"/>
    </location>
</feature>
<feature type="region of interest" description="Disordered" evidence="1">
    <location>
        <begin position="218"/>
        <end position="289"/>
    </location>
</feature>
<gene>
    <name evidence="3 5 6" type="ORF">SRAE_2000366700</name>
</gene>
<evidence type="ECO:0000313" key="4">
    <source>
        <dbReference type="Proteomes" id="UP000035682"/>
    </source>
</evidence>
<dbReference type="Proteomes" id="UP000035682">
    <property type="component" value="Unplaced"/>
</dbReference>
<evidence type="ECO:0000256" key="2">
    <source>
        <dbReference type="SAM" id="SignalP"/>
    </source>
</evidence>
<feature type="region of interest" description="Disordered" evidence="1">
    <location>
        <begin position="22"/>
        <end position="88"/>
    </location>
</feature>
<dbReference type="WBParaSite" id="SRAE_2000366700.1">
    <property type="protein sequence ID" value="SRAE_2000366700.1"/>
    <property type="gene ID" value="WBGene00263891"/>
</dbReference>
<dbReference type="WormBase" id="SRAE_2000366700">
    <property type="protein sequence ID" value="SRP05588"/>
    <property type="gene ID" value="WBGene00263891"/>
</dbReference>
<reference evidence="5" key="2">
    <citation type="submission" date="2020-12" db="UniProtKB">
        <authorList>
            <consortium name="WormBaseParasite"/>
        </authorList>
    </citation>
    <scope>IDENTIFICATION</scope>
</reference>
<proteinExistence type="predicted"/>
<evidence type="ECO:0000256" key="1">
    <source>
        <dbReference type="SAM" id="MobiDB-lite"/>
    </source>
</evidence>
<feature type="region of interest" description="Disordered" evidence="1">
    <location>
        <begin position="156"/>
        <end position="192"/>
    </location>
</feature>